<keyword evidence="5" id="KW-1185">Reference proteome</keyword>
<dbReference type="RefSeq" id="WP_069657237.1">
    <property type="nucleotide sequence ID" value="NZ_MIJF01000046.1"/>
</dbReference>
<name>A0A1D2YT98_9BACI</name>
<dbReference type="SUPFAM" id="SSF54631">
    <property type="entry name" value="CBS-domain pair"/>
    <property type="match status" value="1"/>
</dbReference>
<dbReference type="OrthoDB" id="9802114at2"/>
<dbReference type="Proteomes" id="UP000243739">
    <property type="component" value="Unassembled WGS sequence"/>
</dbReference>
<dbReference type="PANTHER" id="PTHR43080:SF2">
    <property type="entry name" value="CBS DOMAIN-CONTAINING PROTEIN"/>
    <property type="match status" value="1"/>
</dbReference>
<dbReference type="InterPro" id="IPR000644">
    <property type="entry name" value="CBS_dom"/>
</dbReference>
<comment type="caution">
    <text evidence="4">The sequence shown here is derived from an EMBL/GenBank/DDBJ whole genome shotgun (WGS) entry which is preliminary data.</text>
</comment>
<dbReference type="InterPro" id="IPR046342">
    <property type="entry name" value="CBS_dom_sf"/>
</dbReference>
<keyword evidence="1 2" id="KW-0129">CBS domain</keyword>
<organism evidence="4 5">
    <name type="scientific">Vulcanibacillus modesticaldus</name>
    <dbReference type="NCBI Taxonomy" id="337097"/>
    <lineage>
        <taxon>Bacteria</taxon>
        <taxon>Bacillati</taxon>
        <taxon>Bacillota</taxon>
        <taxon>Bacilli</taxon>
        <taxon>Bacillales</taxon>
        <taxon>Bacillaceae</taxon>
        <taxon>Vulcanibacillus</taxon>
    </lineage>
</organism>
<dbReference type="STRING" id="337097.BHF71_02950"/>
<feature type="domain" description="CBS" evidence="3">
    <location>
        <begin position="73"/>
        <end position="128"/>
    </location>
</feature>
<feature type="domain" description="CBS" evidence="3">
    <location>
        <begin position="9"/>
        <end position="64"/>
    </location>
</feature>
<reference evidence="4 5" key="1">
    <citation type="submission" date="2016-09" db="EMBL/GenBank/DDBJ databases">
        <title>Draft genome sequence for the type strain of Vulcanibacillus modesticaldus BR, a strictly anaerobic, moderately thermophilic, and nitrate-reducing bacterium from deep sea-hydrothermal vents of the Mid-Atlantic Ridge.</title>
        <authorList>
            <person name="Abin C.A."/>
            <person name="Hollibaugh J.T."/>
        </authorList>
    </citation>
    <scope>NUCLEOTIDE SEQUENCE [LARGE SCALE GENOMIC DNA]</scope>
    <source>
        <strain evidence="4 5">BR</strain>
    </source>
</reference>
<dbReference type="CDD" id="cd04622">
    <property type="entry name" value="CBS_pair_HRP1_like"/>
    <property type="match status" value="1"/>
</dbReference>
<protein>
    <submittedName>
        <fullName evidence="4">CBS domain-containing protein</fullName>
    </submittedName>
</protein>
<dbReference type="EMBL" id="MIJF01000046">
    <property type="protein sequence ID" value="OEF98901.1"/>
    <property type="molecule type" value="Genomic_DNA"/>
</dbReference>
<dbReference type="InterPro" id="IPR051257">
    <property type="entry name" value="Diverse_CBS-Domain"/>
</dbReference>
<evidence type="ECO:0000313" key="4">
    <source>
        <dbReference type="EMBL" id="OEF98901.1"/>
    </source>
</evidence>
<gene>
    <name evidence="4" type="ORF">BHF71_02950</name>
</gene>
<evidence type="ECO:0000259" key="3">
    <source>
        <dbReference type="PROSITE" id="PS51371"/>
    </source>
</evidence>
<evidence type="ECO:0000256" key="2">
    <source>
        <dbReference type="PROSITE-ProRule" id="PRU00703"/>
    </source>
</evidence>
<dbReference type="PROSITE" id="PS51371">
    <property type="entry name" value="CBS"/>
    <property type="match status" value="2"/>
</dbReference>
<dbReference type="PANTHER" id="PTHR43080">
    <property type="entry name" value="CBS DOMAIN-CONTAINING PROTEIN CBSX3, MITOCHONDRIAL"/>
    <property type="match status" value="1"/>
</dbReference>
<dbReference type="SMART" id="SM00116">
    <property type="entry name" value="CBS"/>
    <property type="match status" value="2"/>
</dbReference>
<proteinExistence type="predicted"/>
<accession>A0A1D2YT98</accession>
<evidence type="ECO:0000313" key="5">
    <source>
        <dbReference type="Proteomes" id="UP000243739"/>
    </source>
</evidence>
<dbReference type="Pfam" id="PF00571">
    <property type="entry name" value="CBS"/>
    <property type="match status" value="2"/>
</dbReference>
<evidence type="ECO:0000256" key="1">
    <source>
        <dbReference type="ARBA" id="ARBA00023122"/>
    </source>
</evidence>
<sequence length="144" mass="15580">MSNNLRDIMTTDVESVSLLDNAYEVAEKMEKLNVGAMPVIEGDNLVGMITDRDLVLRGYAKKRSGSTAVSELMTKDLVVGTPDMTVDEASELMAKHQIRRLPVVENGKVVGIVSIGDLAVRNEYADEAGEALSEISQPSSPNIE</sequence>
<dbReference type="Gene3D" id="3.10.580.10">
    <property type="entry name" value="CBS-domain"/>
    <property type="match status" value="1"/>
</dbReference>
<dbReference type="AlphaFoldDB" id="A0A1D2YT98"/>